<dbReference type="PhylomeDB" id="A0A0G4FHT2"/>
<proteinExistence type="inferred from homology"/>
<dbReference type="InterPro" id="IPR019734">
    <property type="entry name" value="TPR_rpt"/>
</dbReference>
<evidence type="ECO:0000256" key="1">
    <source>
        <dbReference type="ARBA" id="ARBA00022737"/>
    </source>
</evidence>
<accession>A0A0G4FHT2</accession>
<keyword evidence="1" id="KW-0677">Repeat</keyword>
<gene>
    <name evidence="6" type="ORF">Vbra_21290</name>
</gene>
<dbReference type="AlphaFoldDB" id="A0A0G4FHT2"/>
<protein>
    <recommendedName>
        <fullName evidence="5">Cns1/TTC4 wheel domain-containing protein</fullName>
    </recommendedName>
</protein>
<dbReference type="EMBL" id="CDMY01000441">
    <property type="protein sequence ID" value="CEM13002.1"/>
    <property type="molecule type" value="Genomic_DNA"/>
</dbReference>
<evidence type="ECO:0000256" key="4">
    <source>
        <dbReference type="PROSITE-ProRule" id="PRU00339"/>
    </source>
</evidence>
<dbReference type="InterPro" id="IPR044059">
    <property type="entry name" value="Csn1/TTC4_wheel"/>
</dbReference>
<dbReference type="InterPro" id="IPR011990">
    <property type="entry name" value="TPR-like_helical_dom_sf"/>
</dbReference>
<dbReference type="PANTHER" id="PTHR46035">
    <property type="entry name" value="TETRATRICOPEPTIDE REPEAT PROTEIN 4"/>
    <property type="match status" value="1"/>
</dbReference>
<dbReference type="GO" id="GO:0030544">
    <property type="term" value="F:Hsp70 protein binding"/>
    <property type="evidence" value="ECO:0007669"/>
    <property type="project" value="TreeGrafter"/>
</dbReference>
<dbReference type="Gene3D" id="1.25.40.10">
    <property type="entry name" value="Tetratricopeptide repeat domain"/>
    <property type="match status" value="1"/>
</dbReference>
<dbReference type="CDD" id="cd21377">
    <property type="entry name" value="CTWD_Cns1-like"/>
    <property type="match status" value="1"/>
</dbReference>
<evidence type="ECO:0000256" key="3">
    <source>
        <dbReference type="ARBA" id="ARBA00023602"/>
    </source>
</evidence>
<evidence type="ECO:0000259" key="5">
    <source>
        <dbReference type="Pfam" id="PF18972"/>
    </source>
</evidence>
<dbReference type="OMA" id="WRAAQCA"/>
<dbReference type="PANTHER" id="PTHR46035:SF1">
    <property type="entry name" value="TETRATRICOPEPTIDE REPEAT PROTEIN 4"/>
    <property type="match status" value="1"/>
</dbReference>
<keyword evidence="2 4" id="KW-0802">TPR repeat</keyword>
<feature type="repeat" description="TPR" evidence="4">
    <location>
        <begin position="125"/>
        <end position="158"/>
    </location>
</feature>
<dbReference type="GO" id="GO:0006457">
    <property type="term" value="P:protein folding"/>
    <property type="evidence" value="ECO:0007669"/>
    <property type="project" value="TreeGrafter"/>
</dbReference>
<name>A0A0G4FHT2_VITBC</name>
<evidence type="ECO:0000313" key="7">
    <source>
        <dbReference type="Proteomes" id="UP000041254"/>
    </source>
</evidence>
<reference evidence="6 7" key="1">
    <citation type="submission" date="2014-11" db="EMBL/GenBank/DDBJ databases">
        <authorList>
            <person name="Zhu J."/>
            <person name="Qi W."/>
            <person name="Song R."/>
        </authorList>
    </citation>
    <scope>NUCLEOTIDE SEQUENCE [LARGE SCALE GENOMIC DNA]</scope>
</reference>
<dbReference type="Proteomes" id="UP000041254">
    <property type="component" value="Unassembled WGS sequence"/>
</dbReference>
<keyword evidence="7" id="KW-1185">Reference proteome</keyword>
<dbReference type="GO" id="GO:0005634">
    <property type="term" value="C:nucleus"/>
    <property type="evidence" value="ECO:0007669"/>
    <property type="project" value="TreeGrafter"/>
</dbReference>
<dbReference type="Pfam" id="PF18972">
    <property type="entry name" value="Wheel"/>
    <property type="match status" value="1"/>
</dbReference>
<organism evidence="6 7">
    <name type="scientific">Vitrella brassicaformis (strain CCMP3155)</name>
    <dbReference type="NCBI Taxonomy" id="1169540"/>
    <lineage>
        <taxon>Eukaryota</taxon>
        <taxon>Sar</taxon>
        <taxon>Alveolata</taxon>
        <taxon>Colpodellida</taxon>
        <taxon>Vitrellaceae</taxon>
        <taxon>Vitrella</taxon>
    </lineage>
</organism>
<dbReference type="InParanoid" id="A0A0G4FHT2"/>
<dbReference type="GO" id="GO:0051879">
    <property type="term" value="F:Hsp90 protein binding"/>
    <property type="evidence" value="ECO:0007669"/>
    <property type="project" value="InterPro"/>
</dbReference>
<comment type="similarity">
    <text evidence="3">Belongs to the TTC4 family.</text>
</comment>
<dbReference type="SMART" id="SM00028">
    <property type="entry name" value="TPR"/>
    <property type="match status" value="3"/>
</dbReference>
<feature type="domain" description="Cns1/TTC4 wheel" evidence="5">
    <location>
        <begin position="268"/>
        <end position="368"/>
    </location>
</feature>
<evidence type="ECO:0000313" key="6">
    <source>
        <dbReference type="EMBL" id="CEM13002.1"/>
    </source>
</evidence>
<dbReference type="GO" id="GO:0005829">
    <property type="term" value="C:cytosol"/>
    <property type="evidence" value="ECO:0007669"/>
    <property type="project" value="TreeGrafter"/>
</dbReference>
<dbReference type="PROSITE" id="PS50005">
    <property type="entry name" value="TPR"/>
    <property type="match status" value="1"/>
</dbReference>
<dbReference type="OrthoDB" id="420195at2759"/>
<dbReference type="SUPFAM" id="SSF48452">
    <property type="entry name" value="TPR-like"/>
    <property type="match status" value="1"/>
</dbReference>
<evidence type="ECO:0000256" key="2">
    <source>
        <dbReference type="ARBA" id="ARBA00022803"/>
    </source>
</evidence>
<dbReference type="VEuPathDB" id="CryptoDB:Vbra_21290"/>
<sequence length="396" mass="45211">MAETNNADAPVTVEATLEDLQADLSHLDDDDWEVTPEQLEQLKAKYGSAEHPLFMPEAPRDLTDYPQLQAIQQLIYENETPESLAVHFKKMGNECHQDGKAHWRDAIAHYTKGIEAGSSDNTVNSQLYSNRAMIRLKLDEHVECVDDARKAIELDPTNVKAYFRAAKASYYLHLFEQAIQFCTQGFNANSSSDPDKTADLAKLRQDIEQKWSALRQKREEERRKEREDAAQREVHSGLVDEAIKARGIRVGPLLYDMAYPAEMKVRLDDEGRLHWPALFLYDEYGQSDFVIDIREDQTLREHLEVMFPGDRFTQWDEQHRYAVDALSVFYEPGSDDGGSRDVLLEVSPSLTLFNVLTKAGRVPKMPVFHILAEGSAALATFRETHEIRPLSSTKKR</sequence>